<dbReference type="InterPro" id="IPR013647">
    <property type="entry name" value="OligopepF_N_dom"/>
</dbReference>
<proteinExistence type="inferred from homology"/>
<dbReference type="EC" id="3.4.24.-" evidence="6"/>
<dbReference type="GO" id="GO:0006508">
    <property type="term" value="P:proteolysis"/>
    <property type="evidence" value="ECO:0007669"/>
    <property type="project" value="UniProtKB-KW"/>
</dbReference>
<dbReference type="SUPFAM" id="SSF55486">
    <property type="entry name" value="Metalloproteases ('zincins'), catalytic domain"/>
    <property type="match status" value="1"/>
</dbReference>
<reference evidence="9 10" key="1">
    <citation type="submission" date="2008-11" db="EMBL/GenBank/DDBJ databases">
        <title>Draft genome sequence of Bacteroides pectinophilus (ATCC 43243).</title>
        <authorList>
            <person name="Sudarsanam P."/>
            <person name="Ley R."/>
            <person name="Guruge J."/>
            <person name="Turnbaugh P.J."/>
            <person name="Mahowald M."/>
            <person name="Liep D."/>
            <person name="Gordon J."/>
        </authorList>
    </citation>
    <scope>NUCLEOTIDE SEQUENCE [LARGE SCALE GENOMIC DNA]</scope>
    <source>
        <strain evidence="9 10">ATCC 43243</strain>
    </source>
</reference>
<dbReference type="InterPro" id="IPR004438">
    <property type="entry name" value="Peptidase_M3B"/>
</dbReference>
<dbReference type="EMBL" id="ABVQ01000037">
    <property type="protein sequence ID" value="EEC56209.1"/>
    <property type="molecule type" value="Genomic_DNA"/>
</dbReference>
<keyword evidence="3 6" id="KW-0378">Hydrolase</keyword>
<organism evidence="9 10">
    <name type="scientific">[Bacteroides] pectinophilus ATCC 43243</name>
    <dbReference type="NCBI Taxonomy" id="483218"/>
    <lineage>
        <taxon>Bacteria</taxon>
        <taxon>Bacillati</taxon>
        <taxon>Bacillota</taxon>
        <taxon>Clostridia</taxon>
        <taxon>Eubacteriales</taxon>
    </lineage>
</organism>
<dbReference type="PANTHER" id="PTHR11804:SF84">
    <property type="entry name" value="SACCHAROLYSIN"/>
    <property type="match status" value="1"/>
</dbReference>
<keyword evidence="5 6" id="KW-0482">Metalloprotease</keyword>
<keyword evidence="2 6" id="KW-0479">Metal-binding</keyword>
<evidence type="ECO:0000259" key="8">
    <source>
        <dbReference type="Pfam" id="PF08439"/>
    </source>
</evidence>
<gene>
    <name evidence="9" type="ORF">BACPEC_02716</name>
</gene>
<dbReference type="NCBIfam" id="TIGR00181">
    <property type="entry name" value="pepF"/>
    <property type="match status" value="1"/>
</dbReference>
<feature type="domain" description="Oligopeptidase F N-terminal" evidence="8">
    <location>
        <begin position="110"/>
        <end position="177"/>
    </location>
</feature>
<keyword evidence="1 6" id="KW-0645">Protease</keyword>
<evidence type="ECO:0000256" key="4">
    <source>
        <dbReference type="ARBA" id="ARBA00022833"/>
    </source>
</evidence>
<evidence type="ECO:0000259" key="7">
    <source>
        <dbReference type="Pfam" id="PF01432"/>
    </source>
</evidence>
<comment type="cofactor">
    <cofactor evidence="6">
        <name>Zn(2+)</name>
        <dbReference type="ChEBI" id="CHEBI:29105"/>
    </cofactor>
    <text evidence="6">Binds 1 zinc ion.</text>
</comment>
<keyword evidence="4 6" id="KW-0862">Zinc</keyword>
<evidence type="ECO:0000256" key="3">
    <source>
        <dbReference type="ARBA" id="ARBA00022801"/>
    </source>
</evidence>
<evidence type="ECO:0000256" key="2">
    <source>
        <dbReference type="ARBA" id="ARBA00022723"/>
    </source>
</evidence>
<dbReference type="HOGENOM" id="CLU_021290_2_0_9"/>
<dbReference type="Proteomes" id="UP000003136">
    <property type="component" value="Unassembled WGS sequence"/>
</dbReference>
<dbReference type="AlphaFoldDB" id="B7AVG8"/>
<evidence type="ECO:0000256" key="6">
    <source>
        <dbReference type="RuleBase" id="RU368091"/>
    </source>
</evidence>
<dbReference type="STRING" id="483218.BACPEC_02716"/>
<dbReference type="CDD" id="cd09608">
    <property type="entry name" value="M3B_PepF"/>
    <property type="match status" value="1"/>
</dbReference>
<protein>
    <recommendedName>
        <fullName evidence="6">Oligopeptidase F</fullName>
        <ecNumber evidence="6">3.4.24.-</ecNumber>
    </recommendedName>
</protein>
<dbReference type="Pfam" id="PF08439">
    <property type="entry name" value="Peptidase_M3_N"/>
    <property type="match status" value="1"/>
</dbReference>
<comment type="function">
    <text evidence="6">Has oligopeptidase activity and degrades a variety of small bioactive peptides.</text>
</comment>
<feature type="domain" description="Peptidase M3A/M3B catalytic" evidence="7">
    <location>
        <begin position="198"/>
        <end position="512"/>
    </location>
</feature>
<comment type="caution">
    <text evidence="9">The sequence shown here is derived from an EMBL/GenBank/DDBJ whole genome shotgun (WGS) entry which is preliminary data.</text>
</comment>
<dbReference type="InterPro" id="IPR001567">
    <property type="entry name" value="Pept_M3A_M3B_dom"/>
</dbReference>
<evidence type="ECO:0000313" key="10">
    <source>
        <dbReference type="Proteomes" id="UP000003136"/>
    </source>
</evidence>
<dbReference type="Gene3D" id="1.10.287.830">
    <property type="entry name" value="putative peptidase helix hairpin domain like"/>
    <property type="match status" value="1"/>
</dbReference>
<accession>B7AVG8</accession>
<evidence type="ECO:0000256" key="5">
    <source>
        <dbReference type="ARBA" id="ARBA00023049"/>
    </source>
</evidence>
<reference evidence="9 10" key="2">
    <citation type="submission" date="2008-11" db="EMBL/GenBank/DDBJ databases">
        <authorList>
            <person name="Fulton L."/>
            <person name="Clifton S."/>
            <person name="Fulton B."/>
            <person name="Xu J."/>
            <person name="Minx P."/>
            <person name="Pepin K.H."/>
            <person name="Johnson M."/>
            <person name="Bhonagiri V."/>
            <person name="Nash W.E."/>
            <person name="Mardis E.R."/>
            <person name="Wilson R.K."/>
        </authorList>
    </citation>
    <scope>NUCLEOTIDE SEQUENCE [LARGE SCALE GENOMIC DNA]</scope>
    <source>
        <strain evidence="9 10">ATCC 43243</strain>
    </source>
</reference>
<dbReference type="eggNOG" id="COG1164">
    <property type="taxonomic scope" value="Bacteria"/>
</dbReference>
<keyword evidence="10" id="KW-1185">Reference proteome</keyword>
<evidence type="ECO:0000313" key="9">
    <source>
        <dbReference type="EMBL" id="EEC56209.1"/>
    </source>
</evidence>
<sequence length="528" mass="61360">MLRCDVAKTDKWSIEDIYEDDAAWQSDYDCFADELNKGLQYRGRLADSAQTLLDAIKIYDELDEKAEKIYVYAYMRLYEDMSDAASQGMAQKAQSLVVKFASEYSFIEPEILAIDENILRGWMNGNLGHYTHMIEDILLEKPHTLSADKEQLLAQASVMQSAPKDIFSQFNNSDIRFADITDENGESASLTNGVYGRFMESSDRRVRKEAFESLYREYAGHINMLAAAYTANLKQAGFYAGVRNYGSSLEMYLSQNNIPVNVYTNLIDTVNRRMELMHRYVRLRKRALGVDELHMYDVYAPMVPDYSMKVGYDEAKEMVLEGMRPLGEHYGRILREGFDGGWIDVRENQGKRSGAYSWGEYGTHPYVSLNYSDRLDDVFTLAHEMGHAIHTYHSNKKQPHVYAGYRIFVAEVASTCNEVLLMRSLLEKCTDNRERKYLLNHFLEQFKGTLFRQTMFAEFEMQTHEALRNGEALGAQDICNIYRKLNEKYFGSDMVLDKQIEYEWARIPHFIRLFMYISMQRAFRQQLL</sequence>
<dbReference type="GO" id="GO:0004222">
    <property type="term" value="F:metalloendopeptidase activity"/>
    <property type="evidence" value="ECO:0007669"/>
    <property type="project" value="UniProtKB-UniRule"/>
</dbReference>
<dbReference type="InterPro" id="IPR045090">
    <property type="entry name" value="Pept_M3A_M3B"/>
</dbReference>
<comment type="similarity">
    <text evidence="6">Belongs to the peptidase M3B family.</text>
</comment>
<dbReference type="Pfam" id="PF01432">
    <property type="entry name" value="Peptidase_M3"/>
    <property type="match status" value="1"/>
</dbReference>
<dbReference type="Gene3D" id="1.20.140.70">
    <property type="entry name" value="Oligopeptidase f, N-terminal domain"/>
    <property type="match status" value="1"/>
</dbReference>
<name>B7AVG8_9FIRM</name>
<evidence type="ECO:0000256" key="1">
    <source>
        <dbReference type="ARBA" id="ARBA00022670"/>
    </source>
</evidence>
<dbReference type="PANTHER" id="PTHR11804">
    <property type="entry name" value="PROTEASE M3 THIMET OLIGOPEPTIDASE-RELATED"/>
    <property type="match status" value="1"/>
</dbReference>
<dbReference type="GO" id="GO:0006518">
    <property type="term" value="P:peptide metabolic process"/>
    <property type="evidence" value="ECO:0007669"/>
    <property type="project" value="TreeGrafter"/>
</dbReference>
<dbReference type="GO" id="GO:0046872">
    <property type="term" value="F:metal ion binding"/>
    <property type="evidence" value="ECO:0007669"/>
    <property type="project" value="UniProtKB-UniRule"/>
</dbReference>
<dbReference type="Gene3D" id="1.10.1370.20">
    <property type="entry name" value="Oligoendopeptidase f, C-terminal domain"/>
    <property type="match status" value="1"/>
</dbReference>
<dbReference type="InterPro" id="IPR042088">
    <property type="entry name" value="OligoPept_F_C"/>
</dbReference>